<comment type="caution">
    <text evidence="1">The sequence shown here is derived from an EMBL/GenBank/DDBJ whole genome shotgun (WGS) entry which is preliminary data.</text>
</comment>
<feature type="non-terminal residue" evidence="1">
    <location>
        <position position="83"/>
    </location>
</feature>
<evidence type="ECO:0000313" key="2">
    <source>
        <dbReference type="Proteomes" id="UP001328107"/>
    </source>
</evidence>
<gene>
    <name evidence="1" type="ORF">PMAYCL1PPCAC_26779</name>
</gene>
<feature type="non-terminal residue" evidence="1">
    <location>
        <position position="1"/>
    </location>
</feature>
<evidence type="ECO:0000313" key="1">
    <source>
        <dbReference type="EMBL" id="GMR56584.1"/>
    </source>
</evidence>
<dbReference type="AlphaFoldDB" id="A0AAN5D553"/>
<proteinExistence type="predicted"/>
<accession>A0AAN5D553</accession>
<dbReference type="Proteomes" id="UP001328107">
    <property type="component" value="Unassembled WGS sequence"/>
</dbReference>
<sequence length="83" mass="9693">EFKAGGFEWSASAQLISYEIGDKVEFSLRCRVDHSRLRPGEVEVELSFPDGRFSSLKKRFFAQGTVVFEQLMFRLPRWYLSIL</sequence>
<keyword evidence="2" id="KW-1185">Reference proteome</keyword>
<protein>
    <submittedName>
        <fullName evidence="1">Uncharacterized protein</fullName>
    </submittedName>
</protein>
<dbReference type="EMBL" id="BTRK01000006">
    <property type="protein sequence ID" value="GMR56584.1"/>
    <property type="molecule type" value="Genomic_DNA"/>
</dbReference>
<organism evidence="1 2">
    <name type="scientific">Pristionchus mayeri</name>
    <dbReference type="NCBI Taxonomy" id="1317129"/>
    <lineage>
        <taxon>Eukaryota</taxon>
        <taxon>Metazoa</taxon>
        <taxon>Ecdysozoa</taxon>
        <taxon>Nematoda</taxon>
        <taxon>Chromadorea</taxon>
        <taxon>Rhabditida</taxon>
        <taxon>Rhabditina</taxon>
        <taxon>Diplogasteromorpha</taxon>
        <taxon>Diplogasteroidea</taxon>
        <taxon>Neodiplogasteridae</taxon>
        <taxon>Pristionchus</taxon>
    </lineage>
</organism>
<name>A0AAN5D553_9BILA</name>
<reference evidence="2" key="1">
    <citation type="submission" date="2022-10" db="EMBL/GenBank/DDBJ databases">
        <title>Genome assembly of Pristionchus species.</title>
        <authorList>
            <person name="Yoshida K."/>
            <person name="Sommer R.J."/>
        </authorList>
    </citation>
    <scope>NUCLEOTIDE SEQUENCE [LARGE SCALE GENOMIC DNA]</scope>
    <source>
        <strain evidence="2">RS5460</strain>
    </source>
</reference>